<dbReference type="PANTHER" id="PTHR45779:SF7">
    <property type="entry name" value="PEPTIDYLPROLYL ISOMERASE"/>
    <property type="match status" value="1"/>
</dbReference>
<dbReference type="Pfam" id="PF00254">
    <property type="entry name" value="FKBP_C"/>
    <property type="match status" value="1"/>
</dbReference>
<evidence type="ECO:0000256" key="1">
    <source>
        <dbReference type="ARBA" id="ARBA00000971"/>
    </source>
</evidence>
<keyword evidence="6" id="KW-0732">Signal</keyword>
<dbReference type="GO" id="GO:0003755">
    <property type="term" value="F:peptidyl-prolyl cis-trans isomerase activity"/>
    <property type="evidence" value="ECO:0007669"/>
    <property type="project" value="UniProtKB-UniRule"/>
</dbReference>
<name>A0A1E5T5Q5_9BACT</name>
<dbReference type="AlphaFoldDB" id="A0A1E5T5Q5"/>
<dbReference type="OrthoDB" id="979811at2"/>
<organism evidence="8 9">
    <name type="scientific">Roseivirga misakiensis</name>
    <dbReference type="NCBI Taxonomy" id="1563681"/>
    <lineage>
        <taxon>Bacteria</taxon>
        <taxon>Pseudomonadati</taxon>
        <taxon>Bacteroidota</taxon>
        <taxon>Cytophagia</taxon>
        <taxon>Cytophagales</taxon>
        <taxon>Roseivirgaceae</taxon>
        <taxon>Roseivirga</taxon>
    </lineage>
</organism>
<proteinExistence type="inferred from homology"/>
<accession>A0A1E5T5Q5</accession>
<evidence type="ECO:0000259" key="7">
    <source>
        <dbReference type="PROSITE" id="PS50059"/>
    </source>
</evidence>
<dbReference type="PANTHER" id="PTHR45779">
    <property type="entry name" value="PEPTIDYLPROLYL ISOMERASE"/>
    <property type="match status" value="1"/>
</dbReference>
<evidence type="ECO:0000256" key="3">
    <source>
        <dbReference type="ARBA" id="ARBA00023235"/>
    </source>
</evidence>
<dbReference type="SUPFAM" id="SSF82185">
    <property type="entry name" value="Histone H3 K4-specific methyltransferase SET7/9 N-terminal domain"/>
    <property type="match status" value="1"/>
</dbReference>
<comment type="similarity">
    <text evidence="5">Belongs to the FKBP-type PPIase family.</text>
</comment>
<dbReference type="Proteomes" id="UP000095552">
    <property type="component" value="Unassembled WGS sequence"/>
</dbReference>
<evidence type="ECO:0000256" key="6">
    <source>
        <dbReference type="SAM" id="SignalP"/>
    </source>
</evidence>
<reference evidence="8 9" key="1">
    <citation type="submission" date="2016-08" db="EMBL/GenBank/DDBJ databases">
        <title>Draft genome of Fabibacter sp. strain SK-8.</title>
        <authorList>
            <person name="Wong S.-K."/>
            <person name="Hamasaki K."/>
            <person name="Yoshizawa S."/>
        </authorList>
    </citation>
    <scope>NUCLEOTIDE SEQUENCE [LARGE SCALE GENOMIC DNA]</scope>
    <source>
        <strain evidence="8 9">SK-8</strain>
    </source>
</reference>
<feature type="signal peptide" evidence="6">
    <location>
        <begin position="1"/>
        <end position="23"/>
    </location>
</feature>
<dbReference type="InterPro" id="IPR001179">
    <property type="entry name" value="PPIase_FKBP_dom"/>
</dbReference>
<evidence type="ECO:0000313" key="9">
    <source>
        <dbReference type="Proteomes" id="UP000095552"/>
    </source>
</evidence>
<protein>
    <recommendedName>
        <fullName evidence="5">Peptidyl-prolyl cis-trans isomerase</fullName>
        <ecNumber evidence="5">5.2.1.8</ecNumber>
    </recommendedName>
</protein>
<dbReference type="EMBL" id="MDGQ01000003">
    <property type="protein sequence ID" value="OEK06705.1"/>
    <property type="molecule type" value="Genomic_DNA"/>
</dbReference>
<gene>
    <name evidence="8" type="ORF">BFP71_03320</name>
</gene>
<evidence type="ECO:0000256" key="2">
    <source>
        <dbReference type="ARBA" id="ARBA00023110"/>
    </source>
</evidence>
<comment type="caution">
    <text evidence="8">The sequence shown here is derived from an EMBL/GenBank/DDBJ whole genome shotgun (WGS) entry which is preliminary data.</text>
</comment>
<evidence type="ECO:0000313" key="8">
    <source>
        <dbReference type="EMBL" id="OEK06705.1"/>
    </source>
</evidence>
<comment type="catalytic activity">
    <reaction evidence="1 4 5">
        <text>[protein]-peptidylproline (omega=180) = [protein]-peptidylproline (omega=0)</text>
        <dbReference type="Rhea" id="RHEA:16237"/>
        <dbReference type="Rhea" id="RHEA-COMP:10747"/>
        <dbReference type="Rhea" id="RHEA-COMP:10748"/>
        <dbReference type="ChEBI" id="CHEBI:83833"/>
        <dbReference type="ChEBI" id="CHEBI:83834"/>
        <dbReference type="EC" id="5.2.1.8"/>
    </reaction>
</comment>
<feature type="domain" description="PPIase FKBP-type" evidence="7">
    <location>
        <begin position="130"/>
        <end position="217"/>
    </location>
</feature>
<dbReference type="InterPro" id="IPR046357">
    <property type="entry name" value="PPIase_dom_sf"/>
</dbReference>
<dbReference type="EC" id="5.2.1.8" evidence="5"/>
<dbReference type="Gene3D" id="3.10.50.40">
    <property type="match status" value="1"/>
</dbReference>
<sequence length="217" mass="24880">MKAFIYSTLVLVFLATGSINVHAQKITERYESGAKKYQGKIKKGRKTGKHEFWYESGQIQKEEKYDKRGILIQVKEWDEDGKLLKDFNPEKAVEKLRSKQFADMKWFLVRDGLSYYKTKGKQIYQPINGRKNMMLNYATYTMSGKEVDSSFRRKEPINVQLIGGPYIKGFLMALSYFEPGDSGFIRIPSELAYGRLGTTNVPANAVLVFQVSVISVN</sequence>
<dbReference type="SUPFAM" id="SSF54534">
    <property type="entry name" value="FKBP-like"/>
    <property type="match status" value="1"/>
</dbReference>
<keyword evidence="2 4" id="KW-0697">Rotamase</keyword>
<dbReference type="InterPro" id="IPR044609">
    <property type="entry name" value="FKBP2/11"/>
</dbReference>
<evidence type="ECO:0000256" key="4">
    <source>
        <dbReference type="PROSITE-ProRule" id="PRU00277"/>
    </source>
</evidence>
<keyword evidence="3 4" id="KW-0413">Isomerase</keyword>
<dbReference type="RefSeq" id="WP_069834017.1">
    <property type="nucleotide sequence ID" value="NZ_MDGQ01000003.1"/>
</dbReference>
<dbReference type="PROSITE" id="PS50059">
    <property type="entry name" value="FKBP_PPIASE"/>
    <property type="match status" value="1"/>
</dbReference>
<feature type="chain" id="PRO_5009186021" description="Peptidyl-prolyl cis-trans isomerase" evidence="6">
    <location>
        <begin position="24"/>
        <end position="217"/>
    </location>
</feature>
<dbReference type="STRING" id="1563681.BFP71_03320"/>
<evidence type="ECO:0000256" key="5">
    <source>
        <dbReference type="RuleBase" id="RU003915"/>
    </source>
</evidence>
<keyword evidence="9" id="KW-1185">Reference proteome</keyword>